<keyword evidence="1" id="KW-0614">Plasmid</keyword>
<proteinExistence type="predicted"/>
<dbReference type="Proteomes" id="UP001522662">
    <property type="component" value="Unassembled WGS sequence"/>
</dbReference>
<keyword evidence="2" id="KW-1185">Reference proteome</keyword>
<dbReference type="RefSeq" id="WP_245137959.1">
    <property type="nucleotide sequence ID" value="NZ_CP128477.1"/>
</dbReference>
<protein>
    <submittedName>
        <fullName evidence="1">Uncharacterized protein</fullName>
    </submittedName>
</protein>
<evidence type="ECO:0000313" key="2">
    <source>
        <dbReference type="Proteomes" id="UP001522662"/>
    </source>
</evidence>
<accession>A0ABT0D5F2</accession>
<organism evidence="1 2">
    <name type="scientific">Peteryoungia algae</name>
    <dbReference type="NCBI Taxonomy" id="2919917"/>
    <lineage>
        <taxon>Bacteria</taxon>
        <taxon>Pseudomonadati</taxon>
        <taxon>Pseudomonadota</taxon>
        <taxon>Alphaproteobacteria</taxon>
        <taxon>Hyphomicrobiales</taxon>
        <taxon>Rhizobiaceae</taxon>
        <taxon>Peteryoungia</taxon>
    </lineage>
</organism>
<reference evidence="1 2" key="1">
    <citation type="submission" date="2022-03" db="EMBL/GenBank/DDBJ databases">
        <title>Rhizobium SSM4.3 sp. nov., isolated from Sediment (Gouqi Island).</title>
        <authorList>
            <person name="Chen G."/>
        </authorList>
    </citation>
    <scope>NUCLEOTIDE SEQUENCE [LARGE SCALE GENOMIC DNA]</scope>
    <source>
        <strain evidence="1 2">SSM4.3</strain>
        <plasmid evidence="1">unnamed</plasmid>
    </source>
</reference>
<dbReference type="EMBL" id="JALAYX010000007">
    <property type="protein sequence ID" value="MCJ8240638.1"/>
    <property type="molecule type" value="Genomic_DNA"/>
</dbReference>
<evidence type="ECO:0000313" key="1">
    <source>
        <dbReference type="EMBL" id="MCJ8240638.1"/>
    </source>
</evidence>
<gene>
    <name evidence="1" type="ORF">MKJ03_20080</name>
</gene>
<geneLocation type="plasmid" evidence="1">
    <name>unnamed</name>
</geneLocation>
<name>A0ABT0D5F2_9HYPH</name>
<comment type="caution">
    <text evidence="1">The sequence shown here is derived from an EMBL/GenBank/DDBJ whole genome shotgun (WGS) entry which is preliminary data.</text>
</comment>
<sequence>MSQYLSIVQDGKIITTTLITDHTYDAGELVARSLNSLHGLIELQEGVHELVPLSSSSDPLCAEEWVTPLRIVVTSKPPKSRKFKGKNRLIPDHWIAVVDHRQLFAFHAGPLGDVLLRTLKRGGDICKDEAVQAQSAATFSGLRQHLNLTTEDVALLLRMPPGYTWACDGDQVKIVRVSGDIDEAAPASTPITLH</sequence>